<dbReference type="InterPro" id="IPR007627">
    <property type="entry name" value="RNA_pol_sigma70_r2"/>
</dbReference>
<dbReference type="InterPro" id="IPR014284">
    <property type="entry name" value="RNA_pol_sigma-70_dom"/>
</dbReference>
<dbReference type="Gene3D" id="1.10.1740.10">
    <property type="match status" value="1"/>
</dbReference>
<dbReference type="EMBL" id="CADCTP010000346">
    <property type="protein sequence ID" value="CAA9283283.1"/>
    <property type="molecule type" value="Genomic_DNA"/>
</dbReference>
<evidence type="ECO:0000256" key="3">
    <source>
        <dbReference type="ARBA" id="ARBA00023082"/>
    </source>
</evidence>
<keyword evidence="4" id="KW-0238">DNA-binding</keyword>
<evidence type="ECO:0000256" key="2">
    <source>
        <dbReference type="ARBA" id="ARBA00023015"/>
    </source>
</evidence>
<accession>A0A6J4JNQ2</accession>
<dbReference type="InterPro" id="IPR039425">
    <property type="entry name" value="RNA_pol_sigma-70-like"/>
</dbReference>
<feature type="domain" description="RNA polymerase sigma factor 70 region 4 type 2" evidence="7">
    <location>
        <begin position="128"/>
        <end position="179"/>
    </location>
</feature>
<dbReference type="InterPro" id="IPR036388">
    <property type="entry name" value="WH-like_DNA-bd_sf"/>
</dbReference>
<evidence type="ECO:0000256" key="1">
    <source>
        <dbReference type="ARBA" id="ARBA00010641"/>
    </source>
</evidence>
<organism evidence="8">
    <name type="scientific">uncultured Mycobacteriales bacterium</name>
    <dbReference type="NCBI Taxonomy" id="581187"/>
    <lineage>
        <taxon>Bacteria</taxon>
        <taxon>Bacillati</taxon>
        <taxon>Actinomycetota</taxon>
        <taxon>Actinomycetes</taxon>
        <taxon>Mycobacteriales</taxon>
        <taxon>environmental samples</taxon>
    </lineage>
</organism>
<dbReference type="InterPro" id="IPR013324">
    <property type="entry name" value="RNA_pol_sigma_r3/r4-like"/>
</dbReference>
<feature type="domain" description="RNA polymerase sigma-70 region 2" evidence="6">
    <location>
        <begin position="28"/>
        <end position="96"/>
    </location>
</feature>
<dbReference type="GO" id="GO:0016987">
    <property type="term" value="F:sigma factor activity"/>
    <property type="evidence" value="ECO:0007669"/>
    <property type="project" value="UniProtKB-KW"/>
</dbReference>
<comment type="similarity">
    <text evidence="1">Belongs to the sigma-70 factor family. ECF subfamily.</text>
</comment>
<sequence>MPTAHPHHADEVLLAAVGAGDRAAFEVFYRRHAGWLLIRLDYRTPEDVLVDDVVQETFLSVWRGAARYRSTGDGDVTGWLWRIASRRLTDALRQRSSRARLGELLRGRPPGVEPSAEDRALGGLEHGDLAAAVAALTPDLQAVLRVTVLDGLTTQEAASVLGIPPGTVKTRSMRARAALRRELRVGGGL</sequence>
<dbReference type="GO" id="GO:0006352">
    <property type="term" value="P:DNA-templated transcription initiation"/>
    <property type="evidence" value="ECO:0007669"/>
    <property type="project" value="InterPro"/>
</dbReference>
<dbReference type="InterPro" id="IPR013325">
    <property type="entry name" value="RNA_pol_sigma_r2"/>
</dbReference>
<dbReference type="SUPFAM" id="SSF88946">
    <property type="entry name" value="Sigma2 domain of RNA polymerase sigma factors"/>
    <property type="match status" value="1"/>
</dbReference>
<keyword evidence="3" id="KW-0731">Sigma factor</keyword>
<dbReference type="InterPro" id="IPR013249">
    <property type="entry name" value="RNA_pol_sigma70_r4_t2"/>
</dbReference>
<dbReference type="Pfam" id="PF08281">
    <property type="entry name" value="Sigma70_r4_2"/>
    <property type="match status" value="1"/>
</dbReference>
<evidence type="ECO:0000259" key="6">
    <source>
        <dbReference type="Pfam" id="PF04542"/>
    </source>
</evidence>
<keyword evidence="2" id="KW-0805">Transcription regulation</keyword>
<protein>
    <submittedName>
        <fullName evidence="8">RNA polymerase ECF-type sigma factor</fullName>
    </submittedName>
</protein>
<evidence type="ECO:0000313" key="8">
    <source>
        <dbReference type="EMBL" id="CAA9283283.1"/>
    </source>
</evidence>
<evidence type="ECO:0000256" key="5">
    <source>
        <dbReference type="ARBA" id="ARBA00023163"/>
    </source>
</evidence>
<evidence type="ECO:0000256" key="4">
    <source>
        <dbReference type="ARBA" id="ARBA00023125"/>
    </source>
</evidence>
<dbReference type="PANTHER" id="PTHR43133:SF46">
    <property type="entry name" value="RNA POLYMERASE SIGMA-70 FACTOR ECF SUBFAMILY"/>
    <property type="match status" value="1"/>
</dbReference>
<dbReference type="SUPFAM" id="SSF88659">
    <property type="entry name" value="Sigma3 and sigma4 domains of RNA polymerase sigma factors"/>
    <property type="match status" value="1"/>
</dbReference>
<name>A0A6J4JNQ2_9ACTN</name>
<dbReference type="AlphaFoldDB" id="A0A6J4JNQ2"/>
<gene>
    <name evidence="8" type="ORF">AVDCRST_MAG41-3762</name>
</gene>
<proteinExistence type="inferred from homology"/>
<dbReference type="PANTHER" id="PTHR43133">
    <property type="entry name" value="RNA POLYMERASE ECF-TYPE SIGMA FACTO"/>
    <property type="match status" value="1"/>
</dbReference>
<dbReference type="CDD" id="cd06171">
    <property type="entry name" value="Sigma70_r4"/>
    <property type="match status" value="1"/>
</dbReference>
<dbReference type="Pfam" id="PF04542">
    <property type="entry name" value="Sigma70_r2"/>
    <property type="match status" value="1"/>
</dbReference>
<reference evidence="8" key="1">
    <citation type="submission" date="2020-02" db="EMBL/GenBank/DDBJ databases">
        <authorList>
            <person name="Meier V. D."/>
        </authorList>
    </citation>
    <scope>NUCLEOTIDE SEQUENCE</scope>
    <source>
        <strain evidence="8">AVDCRST_MAG41</strain>
    </source>
</reference>
<dbReference type="NCBIfam" id="TIGR02937">
    <property type="entry name" value="sigma70-ECF"/>
    <property type="match status" value="1"/>
</dbReference>
<keyword evidence="5" id="KW-0804">Transcription</keyword>
<dbReference type="GO" id="GO:0003677">
    <property type="term" value="F:DNA binding"/>
    <property type="evidence" value="ECO:0007669"/>
    <property type="project" value="UniProtKB-KW"/>
</dbReference>
<evidence type="ECO:0000259" key="7">
    <source>
        <dbReference type="Pfam" id="PF08281"/>
    </source>
</evidence>
<dbReference type="Gene3D" id="1.10.10.10">
    <property type="entry name" value="Winged helix-like DNA-binding domain superfamily/Winged helix DNA-binding domain"/>
    <property type="match status" value="1"/>
</dbReference>